<dbReference type="KEGG" id="acis:CBP35_10590"/>
<dbReference type="PROSITE" id="PS51459">
    <property type="entry name" value="FIDO"/>
    <property type="match status" value="1"/>
</dbReference>
<dbReference type="PANTHER" id="PTHR39426">
    <property type="entry name" value="HOMOLOGY TO DEATH-ON-CURING PROTEIN OF PHAGE P1"/>
    <property type="match status" value="1"/>
</dbReference>
<dbReference type="RefSeq" id="WP_086912048.1">
    <property type="nucleotide sequence ID" value="NZ_CP021359.1"/>
</dbReference>
<dbReference type="PANTHER" id="PTHR39426:SF1">
    <property type="entry name" value="HOMOLOGY TO DEATH-ON-CURING PROTEIN OF PHAGE P1"/>
    <property type="match status" value="1"/>
</dbReference>
<dbReference type="EMBL" id="CP021366">
    <property type="protein sequence ID" value="ART58858.1"/>
    <property type="molecule type" value="Genomic_DNA"/>
</dbReference>
<dbReference type="InterPro" id="IPR036597">
    <property type="entry name" value="Fido-like_dom_sf"/>
</dbReference>
<accession>A0A240UBJ0</accession>
<dbReference type="PIRSF" id="PIRSF018297">
    <property type="entry name" value="Doc"/>
    <property type="match status" value="1"/>
</dbReference>
<dbReference type="InterPro" id="IPR053737">
    <property type="entry name" value="Type_II_TA_Toxin"/>
</dbReference>
<name>A0A240TR05_9BURK</name>
<dbReference type="Proteomes" id="UP000194440">
    <property type="component" value="Chromosome"/>
</dbReference>
<dbReference type="KEGG" id="acip:CBP36_08340"/>
<keyword evidence="2" id="KW-1185">Reference proteome</keyword>
<dbReference type="Gene3D" id="1.20.120.1870">
    <property type="entry name" value="Fic/DOC protein, Fido domain"/>
    <property type="match status" value="1"/>
</dbReference>
<proteinExistence type="predicted"/>
<dbReference type="InterPro" id="IPR006440">
    <property type="entry name" value="Doc"/>
</dbReference>
<evidence type="ECO:0000313" key="1">
    <source>
        <dbReference type="EMBL" id="ART58858.1"/>
    </source>
</evidence>
<dbReference type="OrthoDB" id="9802752at2"/>
<protein>
    <submittedName>
        <fullName evidence="1">Death-on-curing protein</fullName>
    </submittedName>
</protein>
<sequence length="132" mass="13987">MTREWVWLDRAVVVAIHEMQLVEHGGGAGVRDAGLLDSALGKPLQLHAYGEPPPDAAALAASYGYGISRNHPFIDGNKRTGFVAAELFLRLNGQVLGADDASCVLTMLAVAAGDMSEEGFAAWLRMHSAARA</sequence>
<dbReference type="AlphaFoldDB" id="A0A240TR05"/>
<organism evidence="1 2">
    <name type="scientific">Acidovorax carolinensis</name>
    <dbReference type="NCBI Taxonomy" id="553814"/>
    <lineage>
        <taxon>Bacteria</taxon>
        <taxon>Pseudomonadati</taxon>
        <taxon>Pseudomonadota</taxon>
        <taxon>Betaproteobacteria</taxon>
        <taxon>Burkholderiales</taxon>
        <taxon>Comamonadaceae</taxon>
        <taxon>Acidovorax</taxon>
    </lineage>
</organism>
<evidence type="ECO:0000313" key="2">
    <source>
        <dbReference type="Proteomes" id="UP000194440"/>
    </source>
</evidence>
<dbReference type="KEGG" id="acid:CBP33_07770"/>
<dbReference type="NCBIfam" id="TIGR01550">
    <property type="entry name" value="DOC_P1"/>
    <property type="match status" value="1"/>
</dbReference>
<accession>A0A240TR05</accession>
<dbReference type="InterPro" id="IPR003812">
    <property type="entry name" value="Fido"/>
</dbReference>
<dbReference type="GO" id="GO:0016301">
    <property type="term" value="F:kinase activity"/>
    <property type="evidence" value="ECO:0007669"/>
    <property type="project" value="InterPro"/>
</dbReference>
<dbReference type="Pfam" id="PF02661">
    <property type="entry name" value="Fic"/>
    <property type="match status" value="1"/>
</dbReference>
<dbReference type="SUPFAM" id="SSF140931">
    <property type="entry name" value="Fic-like"/>
    <property type="match status" value="1"/>
</dbReference>
<gene>
    <name evidence="1" type="ORF">CBP36_08340</name>
</gene>
<reference evidence="1" key="1">
    <citation type="submission" date="2017-05" db="EMBL/GenBank/DDBJ databases">
        <title>Polyphasic characterization of four soil-derived phenanthrene-degrading Acidovorax strains and proposal of Acidovorax phenanthrenivorans sp. nov.</title>
        <authorList>
            <person name="Singleton D."/>
            <person name="Lee J."/>
            <person name="Dickey A.N."/>
            <person name="Stroud A."/>
            <person name="Scholl E.H."/>
            <person name="Wright F.A."/>
            <person name="Aitken M.D."/>
        </authorList>
    </citation>
    <scope>NUCLEOTIDE SEQUENCE</scope>
    <source>
        <strain evidence="1">P4</strain>
    </source>
</reference>